<dbReference type="EMBL" id="JARKHS020018830">
    <property type="protein sequence ID" value="KAK8772090.1"/>
    <property type="molecule type" value="Genomic_DNA"/>
</dbReference>
<comment type="caution">
    <text evidence="1">The sequence shown here is derived from an EMBL/GenBank/DDBJ whole genome shotgun (WGS) entry which is preliminary data.</text>
</comment>
<protein>
    <submittedName>
        <fullName evidence="1">Uncharacterized protein</fullName>
    </submittedName>
</protein>
<evidence type="ECO:0000313" key="2">
    <source>
        <dbReference type="Proteomes" id="UP001321473"/>
    </source>
</evidence>
<reference evidence="1 2" key="1">
    <citation type="journal article" date="2023" name="Arcadia Sci">
        <title>De novo assembly of a long-read Amblyomma americanum tick genome.</title>
        <authorList>
            <person name="Chou S."/>
            <person name="Poskanzer K.E."/>
            <person name="Rollins M."/>
            <person name="Thuy-Boun P.S."/>
        </authorList>
    </citation>
    <scope>NUCLEOTIDE SEQUENCE [LARGE SCALE GENOMIC DNA]</scope>
    <source>
        <strain evidence="1">F_SG_1</strain>
        <tissue evidence="1">Salivary glands</tissue>
    </source>
</reference>
<name>A0AAQ4EBR5_AMBAM</name>
<gene>
    <name evidence="1" type="ORF">V5799_024665</name>
</gene>
<accession>A0AAQ4EBR5</accession>
<sequence>HKPLGCTQRPHRTKPALHAGLQIVTPDFPQVVPGGVTVSCAELLRCPTPVPGATKGATSAQLASLGSSDVPRAHCVNSCTLLSQVNSFRVSIMYNGAKYDPAANAQGYGQYGYEPAAYAQTYSQYGYDPAQYGQYDYDPAAYAQAPYGQAPAGQVNRGLLLSTSAGKAAEILSC</sequence>
<organism evidence="1 2">
    <name type="scientific">Amblyomma americanum</name>
    <name type="common">Lone star tick</name>
    <dbReference type="NCBI Taxonomy" id="6943"/>
    <lineage>
        <taxon>Eukaryota</taxon>
        <taxon>Metazoa</taxon>
        <taxon>Ecdysozoa</taxon>
        <taxon>Arthropoda</taxon>
        <taxon>Chelicerata</taxon>
        <taxon>Arachnida</taxon>
        <taxon>Acari</taxon>
        <taxon>Parasitiformes</taxon>
        <taxon>Ixodida</taxon>
        <taxon>Ixodoidea</taxon>
        <taxon>Ixodidae</taxon>
        <taxon>Amblyomminae</taxon>
        <taxon>Amblyomma</taxon>
    </lineage>
</organism>
<evidence type="ECO:0000313" key="1">
    <source>
        <dbReference type="EMBL" id="KAK8772090.1"/>
    </source>
</evidence>
<keyword evidence="2" id="KW-1185">Reference proteome</keyword>
<dbReference type="AlphaFoldDB" id="A0AAQ4EBR5"/>
<feature type="non-terminal residue" evidence="1">
    <location>
        <position position="1"/>
    </location>
</feature>
<proteinExistence type="predicted"/>
<dbReference type="Proteomes" id="UP001321473">
    <property type="component" value="Unassembled WGS sequence"/>
</dbReference>